<dbReference type="Proteomes" id="UP000528286">
    <property type="component" value="Unassembled WGS sequence"/>
</dbReference>
<feature type="domain" description="Chromosomal replication initiator DnaA C-terminal" evidence="1">
    <location>
        <begin position="80"/>
        <end position="149"/>
    </location>
</feature>
<dbReference type="GO" id="GO:0005524">
    <property type="term" value="F:ATP binding"/>
    <property type="evidence" value="ECO:0007669"/>
    <property type="project" value="InterPro"/>
</dbReference>
<reference evidence="2 3" key="1">
    <citation type="submission" date="2020-08" db="EMBL/GenBank/DDBJ databases">
        <title>Genomic Encyclopedia of Type Strains, Phase IV (KMG-IV): sequencing the most valuable type-strain genomes for metagenomic binning, comparative biology and taxonomic classification.</title>
        <authorList>
            <person name="Goeker M."/>
        </authorList>
    </citation>
    <scope>NUCLEOTIDE SEQUENCE [LARGE SCALE GENOMIC DNA]</scope>
    <source>
        <strain evidence="2 3">DSM 29853</strain>
    </source>
</reference>
<dbReference type="SUPFAM" id="SSF48295">
    <property type="entry name" value="TrpR-like"/>
    <property type="match status" value="1"/>
</dbReference>
<dbReference type="InterPro" id="IPR013159">
    <property type="entry name" value="DnaA_C"/>
</dbReference>
<evidence type="ECO:0000313" key="2">
    <source>
        <dbReference type="EMBL" id="MBB4063664.1"/>
    </source>
</evidence>
<dbReference type="CDD" id="cd06571">
    <property type="entry name" value="Bac_DnaA_C"/>
    <property type="match status" value="1"/>
</dbReference>
<comment type="caution">
    <text evidence="2">The sequence shown here is derived from an EMBL/GenBank/DDBJ whole genome shotgun (WGS) entry which is preliminary data.</text>
</comment>
<dbReference type="GO" id="GO:0006270">
    <property type="term" value="P:DNA replication initiation"/>
    <property type="evidence" value="ECO:0007669"/>
    <property type="project" value="InterPro"/>
</dbReference>
<sequence length="171" mass="19595">MNLEFHARTYSSLAEQQAEIRKRRARLGLVGNRRSVKESTVEDARPEPVEVKKVDPPPPATVHVVTPSEVNFQPALAVGRVKQYLKRRCEDLDVTVDILKMRSRSRPLVRLRHQIWWELRMKFHLSYTDMAIRFGGLDHTTVMHGVHKFQAAIDAGEVPNPLTGRLEPKEG</sequence>
<proteinExistence type="predicted"/>
<keyword evidence="3" id="KW-1185">Reference proteome</keyword>
<dbReference type="SMART" id="SM00760">
    <property type="entry name" value="Bac_DnaA_C"/>
    <property type="match status" value="1"/>
</dbReference>
<dbReference type="GO" id="GO:0006275">
    <property type="term" value="P:regulation of DNA replication"/>
    <property type="evidence" value="ECO:0007669"/>
    <property type="project" value="InterPro"/>
</dbReference>
<protein>
    <recommendedName>
        <fullName evidence="1">Chromosomal replication initiator DnaA C-terminal domain-containing protein</fullName>
    </recommendedName>
</protein>
<dbReference type="Gene3D" id="1.10.1750.10">
    <property type="match status" value="1"/>
</dbReference>
<evidence type="ECO:0000313" key="3">
    <source>
        <dbReference type="Proteomes" id="UP000528286"/>
    </source>
</evidence>
<evidence type="ECO:0000259" key="1">
    <source>
        <dbReference type="SMART" id="SM00760"/>
    </source>
</evidence>
<dbReference type="Pfam" id="PF08299">
    <property type="entry name" value="Bac_DnaA_C"/>
    <property type="match status" value="1"/>
</dbReference>
<dbReference type="RefSeq" id="WP_183364835.1">
    <property type="nucleotide sequence ID" value="NZ_JACIEZ010000001.1"/>
</dbReference>
<accession>A0A7W6J2Q0</accession>
<gene>
    <name evidence="2" type="ORF">GGR23_000825</name>
</gene>
<dbReference type="EMBL" id="JACIEZ010000001">
    <property type="protein sequence ID" value="MBB4063664.1"/>
    <property type="molecule type" value="Genomic_DNA"/>
</dbReference>
<organism evidence="2 3">
    <name type="scientific">Gellertiella hungarica</name>
    <dbReference type="NCBI Taxonomy" id="1572859"/>
    <lineage>
        <taxon>Bacteria</taxon>
        <taxon>Pseudomonadati</taxon>
        <taxon>Pseudomonadota</taxon>
        <taxon>Alphaproteobacteria</taxon>
        <taxon>Hyphomicrobiales</taxon>
        <taxon>Rhizobiaceae</taxon>
        <taxon>Gellertiella</taxon>
    </lineage>
</organism>
<name>A0A7W6J2Q0_9HYPH</name>
<dbReference type="GO" id="GO:0043565">
    <property type="term" value="F:sequence-specific DNA binding"/>
    <property type="evidence" value="ECO:0007669"/>
    <property type="project" value="InterPro"/>
</dbReference>
<dbReference type="InterPro" id="IPR010921">
    <property type="entry name" value="Trp_repressor/repl_initiator"/>
</dbReference>
<dbReference type="AlphaFoldDB" id="A0A7W6J2Q0"/>